<evidence type="ECO:0008006" key="4">
    <source>
        <dbReference type="Google" id="ProtNLM"/>
    </source>
</evidence>
<accession>A0A2S8GV98</accession>
<keyword evidence="1" id="KW-0812">Transmembrane</keyword>
<dbReference type="RefSeq" id="WP_105333493.1">
    <property type="nucleotide sequence ID" value="NZ_PUHZ01000002.1"/>
</dbReference>
<feature type="transmembrane region" description="Helical" evidence="1">
    <location>
        <begin position="109"/>
        <end position="129"/>
    </location>
</feature>
<evidence type="ECO:0000313" key="2">
    <source>
        <dbReference type="EMBL" id="PQO47964.1"/>
    </source>
</evidence>
<dbReference type="Proteomes" id="UP000237819">
    <property type="component" value="Unassembled WGS sequence"/>
</dbReference>
<evidence type="ECO:0000313" key="3">
    <source>
        <dbReference type="Proteomes" id="UP000237819"/>
    </source>
</evidence>
<comment type="caution">
    <text evidence="2">The sequence shown here is derived from an EMBL/GenBank/DDBJ whole genome shotgun (WGS) entry which is preliminary data.</text>
</comment>
<reference evidence="2 3" key="1">
    <citation type="submission" date="2018-02" db="EMBL/GenBank/DDBJ databases">
        <title>Comparative genomes isolates from brazilian mangrove.</title>
        <authorList>
            <person name="Araujo J.E."/>
            <person name="Taketani R.G."/>
            <person name="Silva M.C.P."/>
            <person name="Loureco M.V."/>
            <person name="Andreote F.D."/>
        </authorList>
    </citation>
    <scope>NUCLEOTIDE SEQUENCE [LARGE SCALE GENOMIC DNA]</scope>
    <source>
        <strain evidence="2 3">Nap-Phe MGV</strain>
    </source>
</reference>
<evidence type="ECO:0000256" key="1">
    <source>
        <dbReference type="SAM" id="Phobius"/>
    </source>
</evidence>
<organism evidence="2 3">
    <name type="scientific">Blastopirellula marina</name>
    <dbReference type="NCBI Taxonomy" id="124"/>
    <lineage>
        <taxon>Bacteria</taxon>
        <taxon>Pseudomonadati</taxon>
        <taxon>Planctomycetota</taxon>
        <taxon>Planctomycetia</taxon>
        <taxon>Pirellulales</taxon>
        <taxon>Pirellulaceae</taxon>
        <taxon>Blastopirellula</taxon>
    </lineage>
</organism>
<dbReference type="SUPFAM" id="SSF52047">
    <property type="entry name" value="RNI-like"/>
    <property type="match status" value="1"/>
</dbReference>
<keyword evidence="1" id="KW-0472">Membrane</keyword>
<sequence>MNQLRQWTWLILAPLWRWKWLLLVCLLITLGYGLLSHGSISSSLPPTYPSSSYFSALPSFYPSSYPSASLADYTHGWPYEYERRTFVDSKFPQPWRIWTNVTNFEFRKLLANLAIAIGVSLAFTYLVAWRVSQASRWQFRIGDLLALTVVIAAPLGLARYLDSNFRADQEYARSIDADGWRFRVDRNSLWYARPLRDLGMVSDEASRLISISYSAPTGPNTSYPTPAQADPKRAAAWLIAHADRGERIRQPIGTIDLERSVLNDRSIAALARWAPTSEELLVGGEAEFTDQATATIVAAWPRLTRLVLHSPQLTAASLRSITALSQLRDLELFEYSPHITPADLELLADMPNLHTLMVPHSLYVQITPQQHAAWEARSVNVRDAQPWLGEETPVRHLP</sequence>
<name>A0A2S8GV98_9BACT</name>
<dbReference type="AlphaFoldDB" id="A0A2S8GV98"/>
<proteinExistence type="predicted"/>
<dbReference type="OrthoDB" id="301970at2"/>
<dbReference type="InterPro" id="IPR032675">
    <property type="entry name" value="LRR_dom_sf"/>
</dbReference>
<keyword evidence="1" id="KW-1133">Transmembrane helix</keyword>
<protein>
    <recommendedName>
        <fullName evidence="4">Leucine-rich repeat domain-containing protein</fullName>
    </recommendedName>
</protein>
<feature type="transmembrane region" description="Helical" evidence="1">
    <location>
        <begin position="20"/>
        <end position="40"/>
    </location>
</feature>
<feature type="transmembrane region" description="Helical" evidence="1">
    <location>
        <begin position="141"/>
        <end position="161"/>
    </location>
</feature>
<dbReference type="Gene3D" id="3.80.10.10">
    <property type="entry name" value="Ribonuclease Inhibitor"/>
    <property type="match status" value="1"/>
</dbReference>
<gene>
    <name evidence="2" type="ORF">C5Y93_00830</name>
</gene>
<dbReference type="EMBL" id="PUHZ01000002">
    <property type="protein sequence ID" value="PQO47964.1"/>
    <property type="molecule type" value="Genomic_DNA"/>
</dbReference>